<comment type="caution">
    <text evidence="3">The sequence shown here is derived from an EMBL/GenBank/DDBJ whole genome shotgun (WGS) entry which is preliminary data.</text>
</comment>
<reference evidence="3 4" key="1">
    <citation type="journal article" date="2015" name="Genome Biol. Evol.">
        <title>Comparative Genomics of a Bacterivorous Green Alga Reveals Evolutionary Causalities and Consequences of Phago-Mixotrophic Mode of Nutrition.</title>
        <authorList>
            <person name="Burns J.A."/>
            <person name="Paasch A."/>
            <person name="Narechania A."/>
            <person name="Kim E."/>
        </authorList>
    </citation>
    <scope>NUCLEOTIDE SEQUENCE [LARGE SCALE GENOMIC DNA]</scope>
    <source>
        <strain evidence="3 4">PLY_AMNH</strain>
    </source>
</reference>
<feature type="chain" id="PRO_5042269064" evidence="2">
    <location>
        <begin position="18"/>
        <end position="1100"/>
    </location>
</feature>
<organism evidence="3 4">
    <name type="scientific">Cymbomonas tetramitiformis</name>
    <dbReference type="NCBI Taxonomy" id="36881"/>
    <lineage>
        <taxon>Eukaryota</taxon>
        <taxon>Viridiplantae</taxon>
        <taxon>Chlorophyta</taxon>
        <taxon>Pyramimonadophyceae</taxon>
        <taxon>Pyramimonadales</taxon>
        <taxon>Pyramimonadaceae</taxon>
        <taxon>Cymbomonas</taxon>
    </lineage>
</organism>
<dbReference type="EMBL" id="LGRX02012545">
    <property type="protein sequence ID" value="KAK3267241.1"/>
    <property type="molecule type" value="Genomic_DNA"/>
</dbReference>
<feature type="region of interest" description="Disordered" evidence="1">
    <location>
        <begin position="136"/>
        <end position="156"/>
    </location>
</feature>
<feature type="region of interest" description="Disordered" evidence="1">
    <location>
        <begin position="35"/>
        <end position="95"/>
    </location>
</feature>
<keyword evidence="4" id="KW-1185">Reference proteome</keyword>
<gene>
    <name evidence="3" type="ORF">CYMTET_24196</name>
</gene>
<protein>
    <submittedName>
        <fullName evidence="3">Uncharacterized protein</fullName>
    </submittedName>
</protein>
<evidence type="ECO:0000313" key="3">
    <source>
        <dbReference type="EMBL" id="KAK3267241.1"/>
    </source>
</evidence>
<keyword evidence="2" id="KW-0732">Signal</keyword>
<feature type="region of interest" description="Disordered" evidence="1">
    <location>
        <begin position="112"/>
        <end position="131"/>
    </location>
</feature>
<feature type="signal peptide" evidence="2">
    <location>
        <begin position="1"/>
        <end position="17"/>
    </location>
</feature>
<evidence type="ECO:0000313" key="4">
    <source>
        <dbReference type="Proteomes" id="UP001190700"/>
    </source>
</evidence>
<evidence type="ECO:0000256" key="2">
    <source>
        <dbReference type="SAM" id="SignalP"/>
    </source>
</evidence>
<dbReference type="Proteomes" id="UP001190700">
    <property type="component" value="Unassembled WGS sequence"/>
</dbReference>
<name>A0AAE0L068_9CHLO</name>
<dbReference type="AlphaFoldDB" id="A0AAE0L068"/>
<feature type="compositionally biased region" description="Basic and acidic residues" evidence="1">
    <location>
        <begin position="48"/>
        <end position="60"/>
    </location>
</feature>
<sequence>MWRWLRLVSVWAGGAPATNLADEDGDEVSHDLDAERVEWLPSRGVEGQQRRDGREGERVENASGGTAGEWSPEERMPLPAQPHVEGPVSKELESPPVPYGLAGLLGMPGGLRTPSVVDDGSEDPGVAAACGLDGVGSAQEEADGGGSGEQGEAGLVSGVGSPLVSECLAGILSTPRPSPGMEGQEFVGPLFRPVEDEWELRRVLRDAKVTWETVAGFGVEEGRGPFHFARQRQEELVGLDQIVGQGIQQYAANMFDDDGSCAPVDLSNSRRRACSHRILLSVRVGARFLLPRWGEESGAVQDACDGAASEGDGGPVTEAHAEGAVQARGVQLPARGAEPPPEAYEAPIMEEGSYEARACDVSAGEAVPWSRAPLDPVPVVEALVEGEIQRAGGVGAAEAATVLPAEVVQATYERSAEDEGGRRGYVRGVPQLVGGCTICMSALQPERQHEVQEEGQQAQEGRQERPWQRRQVLQEWRQPRPQQTERRDARAVVVPRVRRVRRDAAAHDGDLAPGEDDPAFRCPVCAERTAPHSTRMARNLPQAHQPDDYIGMDLTAFGCAACPSCNVAYVSGAELTTHHRGCQERSCGVADAEVTASEAQRWEHLVDPVIPEASWEWLRSLQLSEISACPFSSARHVPKRARDEFAGAVRWVLRNLSGDNEDFWRLLGVAPRMLLAPQPGGRKKSIPAELGRRYGGLHDPGVLAPLEPETLEALEALHPSGDGLPAPVRAAPLVLEEAAVETECRQMPVASGPGCSQLRFEHLSAIFGAGDGVPAIQHACEQIVSNKVPAEILPWLMGARLIALLKPGGGVRPIASGEVLRRLAGEVVCRQMWMRFAAHFEAPPSWIWGDLVGGPGVREDFRDVVHAADDSIPGADVALEGIKVLGIPVGSDPWVVAQCHEIAVKAGEILPKLARLNDPQTQLLLLRRLQAARTRLAGSPYPLGEAAVALSQLPNRGAPLVAGLFSAMEDVRGARLRVLAAEAAGYHATAGAGGVKSGDRAVPLHTAETEHRRKVALYGDVSPHRLVPFAVETFGGLGVQAKKLLEECARGRQDQLGPELVSATWSTPTFMSYWGQKIMVALQGAQAFGPHSRALEDYPQ</sequence>
<feature type="region of interest" description="Disordered" evidence="1">
    <location>
        <begin position="449"/>
        <end position="468"/>
    </location>
</feature>
<accession>A0AAE0L068</accession>
<evidence type="ECO:0000256" key="1">
    <source>
        <dbReference type="SAM" id="MobiDB-lite"/>
    </source>
</evidence>
<proteinExistence type="predicted"/>